<dbReference type="EMBL" id="CP032328">
    <property type="protein sequence ID" value="QCO00505.1"/>
    <property type="molecule type" value="Genomic_DNA"/>
</dbReference>
<protein>
    <submittedName>
        <fullName evidence="1">Uncharacterized protein</fullName>
    </submittedName>
</protein>
<geneLocation type="plasmid" evidence="1 2">
    <name>p7</name>
</geneLocation>
<gene>
    <name evidence="1" type="ORF">D3093_35250</name>
</gene>
<name>A0A4D8PT22_9PROT</name>
<organism evidence="1 2">
    <name type="scientific">Azospirillum argentinense</name>
    <dbReference type="NCBI Taxonomy" id="2970906"/>
    <lineage>
        <taxon>Bacteria</taxon>
        <taxon>Pseudomonadati</taxon>
        <taxon>Pseudomonadota</taxon>
        <taxon>Alphaproteobacteria</taxon>
        <taxon>Rhodospirillales</taxon>
        <taxon>Azospirillaceae</taxon>
        <taxon>Azospirillum</taxon>
    </lineage>
</organism>
<reference evidence="1 2" key="1">
    <citation type="submission" date="2018-09" db="EMBL/GenBank/DDBJ databases">
        <title>Whole genome based analysis of evolution and adaptive divergence in Indian and Brazilian strains of Azospirillum brasilense.</title>
        <authorList>
            <person name="Singh C."/>
            <person name="Tripathi A.K."/>
        </authorList>
    </citation>
    <scope>NUCLEOTIDE SEQUENCE [LARGE SCALE GENOMIC DNA]</scope>
    <source>
        <strain evidence="1 2">MTCC4035</strain>
        <plasmid evidence="1 2">p7</plasmid>
    </source>
</reference>
<dbReference type="RefSeq" id="WP_137119199.1">
    <property type="nucleotide sequence ID" value="NZ_CP032328.1"/>
</dbReference>
<sequence>MSLGTAIDAELATTASLNAHIELYRAAALGGDAEALRRARVNCEAALDARLVAIDVVIKEQRKHRRGLGL</sequence>
<dbReference type="Proteomes" id="UP000298595">
    <property type="component" value="Plasmid p7"/>
</dbReference>
<accession>A0A4D8PT22</accession>
<evidence type="ECO:0000313" key="2">
    <source>
        <dbReference type="Proteomes" id="UP000298595"/>
    </source>
</evidence>
<dbReference type="AlphaFoldDB" id="A0A4D8PT22"/>
<proteinExistence type="predicted"/>
<keyword evidence="1" id="KW-0614">Plasmid</keyword>
<dbReference type="KEGG" id="aare:D3093_35250"/>
<evidence type="ECO:0000313" key="1">
    <source>
        <dbReference type="EMBL" id="QCO00505.1"/>
    </source>
</evidence>